<dbReference type="Gramene" id="evm.model.10.832">
    <property type="protein sequence ID" value="cds.evm.model.10.832"/>
    <property type="gene ID" value="evm.TU.10.832"/>
</dbReference>
<dbReference type="EMBL" id="UZAU01000813">
    <property type="status" value="NOT_ANNOTATED_CDS"/>
    <property type="molecule type" value="Genomic_DNA"/>
</dbReference>
<feature type="region of interest" description="Disordered" evidence="1">
    <location>
        <begin position="106"/>
        <end position="132"/>
    </location>
</feature>
<feature type="compositionally biased region" description="Acidic residues" evidence="1">
    <location>
        <begin position="120"/>
        <end position="132"/>
    </location>
</feature>
<sequence length="132" mass="14858">MCRMANAGASNSKKKRVGKNYKGTNIEEELANLKSMSKGLGDWRADMKKASKENIEKYGEEEVNRRSRLNMATSEKQMMHLASAIPEFNIPLMFLIPPIPLFWPRGIGSSSKNSPSHLELDDDDEDDTIVDL</sequence>
<proteinExistence type="predicted"/>
<protein>
    <submittedName>
        <fullName evidence="2">Uncharacterized protein</fullName>
    </submittedName>
</protein>
<name>A0A803QQJ4_CANSA</name>
<accession>A0A803QQJ4</accession>
<evidence type="ECO:0000313" key="3">
    <source>
        <dbReference type="Proteomes" id="UP000596661"/>
    </source>
</evidence>
<dbReference type="Proteomes" id="UP000596661">
    <property type="component" value="Unassembled WGS sequence"/>
</dbReference>
<organism evidence="2 3">
    <name type="scientific">Cannabis sativa</name>
    <name type="common">Hemp</name>
    <name type="synonym">Marijuana</name>
    <dbReference type="NCBI Taxonomy" id="3483"/>
    <lineage>
        <taxon>Eukaryota</taxon>
        <taxon>Viridiplantae</taxon>
        <taxon>Streptophyta</taxon>
        <taxon>Embryophyta</taxon>
        <taxon>Tracheophyta</taxon>
        <taxon>Spermatophyta</taxon>
        <taxon>Magnoliopsida</taxon>
        <taxon>eudicotyledons</taxon>
        <taxon>Gunneridae</taxon>
        <taxon>Pentapetalae</taxon>
        <taxon>rosids</taxon>
        <taxon>fabids</taxon>
        <taxon>Rosales</taxon>
        <taxon>Cannabaceae</taxon>
        <taxon>Cannabis</taxon>
    </lineage>
</organism>
<dbReference type="AlphaFoldDB" id="A0A803QQJ4"/>
<reference evidence="2" key="1">
    <citation type="submission" date="2021-03" db="UniProtKB">
        <authorList>
            <consortium name="EnsemblPlants"/>
        </authorList>
    </citation>
    <scope>IDENTIFICATION</scope>
</reference>
<dbReference type="EnsemblPlants" id="evm.model.10.832">
    <property type="protein sequence ID" value="cds.evm.model.10.832"/>
    <property type="gene ID" value="evm.TU.10.832"/>
</dbReference>
<evidence type="ECO:0000313" key="2">
    <source>
        <dbReference type="EnsemblPlants" id="cds.evm.model.10.832"/>
    </source>
</evidence>
<evidence type="ECO:0000256" key="1">
    <source>
        <dbReference type="SAM" id="MobiDB-lite"/>
    </source>
</evidence>
<keyword evidence="3" id="KW-1185">Reference proteome</keyword>